<dbReference type="Gramene" id="GBG83891">
    <property type="protein sequence ID" value="GBG83891"/>
    <property type="gene ID" value="CBR_g37761"/>
</dbReference>
<evidence type="ECO:0000313" key="10">
    <source>
        <dbReference type="EMBL" id="GBG83891.1"/>
    </source>
</evidence>
<dbReference type="SMART" id="SM00978">
    <property type="entry name" value="Tim44"/>
    <property type="match status" value="1"/>
</dbReference>
<evidence type="ECO:0000256" key="8">
    <source>
        <dbReference type="ARBA" id="ARBA00043031"/>
    </source>
</evidence>
<dbReference type="InterPro" id="IPR007379">
    <property type="entry name" value="Tim44-like_dom"/>
</dbReference>
<dbReference type="InterPro" id="IPR051975">
    <property type="entry name" value="mtLSU_mL45"/>
</dbReference>
<comment type="similarity">
    <text evidence="6">Belongs to the mitochondrion-specific ribosomal protein mL45 family.</text>
</comment>
<proteinExistence type="inferred from homology"/>
<dbReference type="AlphaFoldDB" id="A0A388LNP7"/>
<evidence type="ECO:0000256" key="3">
    <source>
        <dbReference type="ARBA" id="ARBA00022980"/>
    </source>
</evidence>
<evidence type="ECO:0000256" key="2">
    <source>
        <dbReference type="ARBA" id="ARBA00022946"/>
    </source>
</evidence>
<dbReference type="EMBL" id="BFEA01000455">
    <property type="protein sequence ID" value="GBG83891.1"/>
    <property type="molecule type" value="Genomic_DNA"/>
</dbReference>
<keyword evidence="3" id="KW-0689">Ribosomal protein</keyword>
<dbReference type="SUPFAM" id="SSF54427">
    <property type="entry name" value="NTF2-like"/>
    <property type="match status" value="1"/>
</dbReference>
<feature type="domain" description="Tim44-like" evidence="9">
    <location>
        <begin position="313"/>
        <end position="468"/>
    </location>
</feature>
<dbReference type="InterPro" id="IPR032710">
    <property type="entry name" value="NTF2-like_dom_sf"/>
</dbReference>
<dbReference type="STRING" id="69332.A0A388LNP7"/>
<dbReference type="Gene3D" id="3.10.450.240">
    <property type="match status" value="1"/>
</dbReference>
<keyword evidence="2" id="KW-0809">Transit peptide</keyword>
<evidence type="ECO:0000256" key="1">
    <source>
        <dbReference type="ARBA" id="ARBA00004173"/>
    </source>
</evidence>
<accession>A0A388LNP7</accession>
<dbReference type="GO" id="GO:1990904">
    <property type="term" value="C:ribonucleoprotein complex"/>
    <property type="evidence" value="ECO:0007669"/>
    <property type="project" value="UniProtKB-KW"/>
</dbReference>
<comment type="subcellular location">
    <subcellularLocation>
        <location evidence="1">Mitochondrion</location>
    </subcellularLocation>
</comment>
<keyword evidence="4" id="KW-0496">Mitochondrion</keyword>
<dbReference type="PANTHER" id="PTHR28554:SF1">
    <property type="entry name" value="LARGE RIBOSOMAL SUBUNIT PROTEIN ML45"/>
    <property type="match status" value="1"/>
</dbReference>
<dbReference type="OrthoDB" id="19619at2759"/>
<evidence type="ECO:0000256" key="5">
    <source>
        <dbReference type="ARBA" id="ARBA00023274"/>
    </source>
</evidence>
<comment type="caution">
    <text evidence="10">The sequence shown here is derived from an EMBL/GenBank/DDBJ whole genome shotgun (WGS) entry which is preliminary data.</text>
</comment>
<sequence>MQPRVMMCRETLLRSVCRRLYDSGTGVCASSSSSSVKGVRWNGVKRVMAAVGDNGEVWSRLRPMTSLWNTNHLRGCHPSSVHPVQAWADGEGSACCGLRTPVENWRHSTSGNVEKPLPSQQLDQQRCLRSLPAGLSASAAGSQTELMHLSAAPSVLGPHREHDYSSSLSISLSSKGAAARNTLRQLPFGPDVVNGAAHSFCIVVDRLGQPRIVQKSVLGGEIYCRPFRTMAVPERERRGLAVALPDQLGYQRSYSKLQVAEPRLVQVRVYMQSPGVIGEPYRRPELPLPFFQRWLTKEGWRRRRKQWMDTLKTAYTVAKLRRESKGYRKTEFYNHASALYSEVSKAIADGDRTALRQLVTEAVFTELKKEIKQREEAGWQRVSWKLASVPEIRTAQARLVGVDPKNTDRAFAQITLLIRSKQKFGAYDRHGRLVAGDPDKQIDVEDCWVFERRVDRSDQKWRLCGRLTL</sequence>
<gene>
    <name evidence="10" type="ORF">CBR_g37761</name>
</gene>
<organism evidence="10 11">
    <name type="scientific">Chara braunii</name>
    <name type="common">Braun's stonewort</name>
    <dbReference type="NCBI Taxonomy" id="69332"/>
    <lineage>
        <taxon>Eukaryota</taxon>
        <taxon>Viridiplantae</taxon>
        <taxon>Streptophyta</taxon>
        <taxon>Charophyceae</taxon>
        <taxon>Charales</taxon>
        <taxon>Characeae</taxon>
        <taxon>Chara</taxon>
    </lineage>
</organism>
<evidence type="ECO:0000256" key="4">
    <source>
        <dbReference type="ARBA" id="ARBA00023128"/>
    </source>
</evidence>
<protein>
    <recommendedName>
        <fullName evidence="7">Large ribosomal subunit protein mL45</fullName>
    </recommendedName>
    <alternativeName>
        <fullName evidence="8">39S ribosomal protein L45, mitochondrial</fullName>
    </alternativeName>
</protein>
<dbReference type="GO" id="GO:0005840">
    <property type="term" value="C:ribosome"/>
    <property type="evidence" value="ECO:0007669"/>
    <property type="project" value="UniProtKB-KW"/>
</dbReference>
<evidence type="ECO:0000256" key="6">
    <source>
        <dbReference type="ARBA" id="ARBA00038073"/>
    </source>
</evidence>
<evidence type="ECO:0000259" key="9">
    <source>
        <dbReference type="SMART" id="SM00978"/>
    </source>
</evidence>
<evidence type="ECO:0000256" key="7">
    <source>
        <dbReference type="ARBA" id="ARBA00039448"/>
    </source>
</evidence>
<evidence type="ECO:0000313" key="11">
    <source>
        <dbReference type="Proteomes" id="UP000265515"/>
    </source>
</evidence>
<name>A0A388LNP7_CHABU</name>
<dbReference type="NCBIfam" id="NF033779">
    <property type="entry name" value="Tim44_TimA_adap"/>
    <property type="match status" value="1"/>
</dbReference>
<dbReference type="GO" id="GO:0005739">
    <property type="term" value="C:mitochondrion"/>
    <property type="evidence" value="ECO:0007669"/>
    <property type="project" value="UniProtKB-SubCell"/>
</dbReference>
<dbReference type="Proteomes" id="UP000265515">
    <property type="component" value="Unassembled WGS sequence"/>
</dbReference>
<keyword evidence="11" id="KW-1185">Reference proteome</keyword>
<reference evidence="10 11" key="1">
    <citation type="journal article" date="2018" name="Cell">
        <title>The Chara Genome: Secondary Complexity and Implications for Plant Terrestrialization.</title>
        <authorList>
            <person name="Nishiyama T."/>
            <person name="Sakayama H."/>
            <person name="Vries J.D."/>
            <person name="Buschmann H."/>
            <person name="Saint-Marcoux D."/>
            <person name="Ullrich K.K."/>
            <person name="Haas F.B."/>
            <person name="Vanderstraeten L."/>
            <person name="Becker D."/>
            <person name="Lang D."/>
            <person name="Vosolsobe S."/>
            <person name="Rombauts S."/>
            <person name="Wilhelmsson P.K.I."/>
            <person name="Janitza P."/>
            <person name="Kern R."/>
            <person name="Heyl A."/>
            <person name="Rumpler F."/>
            <person name="Villalobos L.I.A.C."/>
            <person name="Clay J.M."/>
            <person name="Skokan R."/>
            <person name="Toyoda A."/>
            <person name="Suzuki Y."/>
            <person name="Kagoshima H."/>
            <person name="Schijlen E."/>
            <person name="Tajeshwar N."/>
            <person name="Catarino B."/>
            <person name="Hetherington A.J."/>
            <person name="Saltykova A."/>
            <person name="Bonnot C."/>
            <person name="Breuninger H."/>
            <person name="Symeonidi A."/>
            <person name="Radhakrishnan G.V."/>
            <person name="Van Nieuwerburgh F."/>
            <person name="Deforce D."/>
            <person name="Chang C."/>
            <person name="Karol K.G."/>
            <person name="Hedrich R."/>
            <person name="Ulvskov P."/>
            <person name="Glockner G."/>
            <person name="Delwiche C.F."/>
            <person name="Petrasek J."/>
            <person name="Van de Peer Y."/>
            <person name="Friml J."/>
            <person name="Beilby M."/>
            <person name="Dolan L."/>
            <person name="Kohara Y."/>
            <person name="Sugano S."/>
            <person name="Fujiyama A."/>
            <person name="Delaux P.-M."/>
            <person name="Quint M."/>
            <person name="TheiBen G."/>
            <person name="Hagemann M."/>
            <person name="Harholt J."/>
            <person name="Dunand C."/>
            <person name="Zachgo S."/>
            <person name="Langdale J."/>
            <person name="Maumus F."/>
            <person name="Straeten D.V.D."/>
            <person name="Gould S.B."/>
            <person name="Rensing S.A."/>
        </authorList>
    </citation>
    <scope>NUCLEOTIDE SEQUENCE [LARGE SCALE GENOMIC DNA]</scope>
    <source>
        <strain evidence="10 11">S276</strain>
    </source>
</reference>
<dbReference type="PANTHER" id="PTHR28554">
    <property type="entry name" value="39S RIBOSOMAL PROTEIN L45, MITOCHONDRIAL"/>
    <property type="match status" value="1"/>
</dbReference>
<dbReference type="Pfam" id="PF04280">
    <property type="entry name" value="Tim44"/>
    <property type="match status" value="1"/>
</dbReference>
<keyword evidence="5" id="KW-0687">Ribonucleoprotein</keyword>